<evidence type="ECO:0000313" key="7">
    <source>
        <dbReference type="EMBL" id="MSS37389.1"/>
    </source>
</evidence>
<dbReference type="Pfam" id="PF08345">
    <property type="entry name" value="YscJ_FliF_C"/>
    <property type="match status" value="1"/>
</dbReference>
<dbReference type="RefSeq" id="WP_154472820.1">
    <property type="nucleotide sequence ID" value="NZ_DBEWUL010000134.1"/>
</dbReference>
<accession>A0A7X2TCW5</accession>
<keyword evidence="4" id="KW-1133">Transmembrane helix</keyword>
<dbReference type="InterPro" id="IPR006182">
    <property type="entry name" value="FliF_N_dom"/>
</dbReference>
<organism evidence="7 8">
    <name type="scientific">Clostridium porci</name>
    <dbReference type="NCBI Taxonomy" id="2605778"/>
    <lineage>
        <taxon>Bacteria</taxon>
        <taxon>Bacillati</taxon>
        <taxon>Bacillota</taxon>
        <taxon>Clostridia</taxon>
        <taxon>Eubacteriales</taxon>
        <taxon>Clostridiaceae</taxon>
        <taxon>Clostridium</taxon>
    </lineage>
</organism>
<feature type="transmembrane region" description="Helical" evidence="4">
    <location>
        <begin position="432"/>
        <end position="454"/>
    </location>
</feature>
<evidence type="ECO:0000256" key="4">
    <source>
        <dbReference type="SAM" id="Phobius"/>
    </source>
</evidence>
<dbReference type="InterPro" id="IPR043427">
    <property type="entry name" value="YscJ/FliF"/>
</dbReference>
<keyword evidence="7" id="KW-0282">Flagellum</keyword>
<dbReference type="AlphaFoldDB" id="A0A7X2TCW5"/>
<feature type="compositionally biased region" description="Low complexity" evidence="3">
    <location>
        <begin position="307"/>
        <end position="323"/>
    </location>
</feature>
<proteinExistence type="predicted"/>
<comment type="caution">
    <text evidence="7">The sequence shown here is derived from an EMBL/GenBank/DDBJ whole genome shotgun (WGS) entry which is preliminary data.</text>
</comment>
<evidence type="ECO:0000256" key="1">
    <source>
        <dbReference type="ARBA" id="ARBA00004370"/>
    </source>
</evidence>
<dbReference type="PANTHER" id="PTHR30046:SF0">
    <property type="entry name" value="FLAGELLAR M-RING PROTEIN"/>
    <property type="match status" value="1"/>
</dbReference>
<keyword evidence="8" id="KW-1185">Reference proteome</keyword>
<feature type="domain" description="Flagellar M-ring C-terminal" evidence="6">
    <location>
        <begin position="251"/>
        <end position="409"/>
    </location>
</feature>
<feature type="transmembrane region" description="Helical" evidence="4">
    <location>
        <begin position="21"/>
        <end position="39"/>
    </location>
</feature>
<dbReference type="Gene3D" id="3.30.300.30">
    <property type="match status" value="1"/>
</dbReference>
<keyword evidence="7" id="KW-0966">Cell projection</keyword>
<protein>
    <submittedName>
        <fullName evidence="7">Flagellar M-ring protein FliF</fullName>
    </submittedName>
</protein>
<evidence type="ECO:0000256" key="2">
    <source>
        <dbReference type="ARBA" id="ARBA00023136"/>
    </source>
</evidence>
<evidence type="ECO:0000256" key="3">
    <source>
        <dbReference type="SAM" id="MobiDB-lite"/>
    </source>
</evidence>
<name>A0A7X2TCW5_9CLOT</name>
<sequence length="570" mass="61498">MQDVRENWLKMPPRTRNIIKVIAAGTVAITLIAVIALNLSKNKDYGTLFTGLNAGEAQEVASLLQDEGIDYRYNGDGTIRVPAGQEDQARANLLSKGYPKSGFTYDMYLNNSGLMTTESDKKRVSLYELQERLGATIRVFDGVQDAKVTIAEGEGQKYALEDGVQQSASASAVITMKTGSTLTPDKAKAVKQLIAQAVRGMNFTNVSVFDAATMMEVGTQEEGSETGSAMDMTSLTTLVESNIAGNVRRVLEQLYGQGNVAVSVKGTLNMQRLIQESTQYSVPDKIDEQDKTGLLQREETSGESTTGANQAAGGVVGADANADTPRYTNNNGTEQIQENYTNGSAAREWLFNSLKEQREIDPGVLENTTVGVVINTADNQTVAERDLVNLVANSAGIPVDTAAQKITVIRAPKLADSVPAGQNDAAQATSLLPIYIALGAGGLLILLLVILLLLQRRKTRMAELAATAEEGFLPDDQLLEEGAEAGGEEITRESLAGSAAQLEEDAVEDEFNRSEEILNLRMQRSLRLKQNIAEFVDQNPQIAAKLIQSWLRGDSEEDGNGGNRKSNRKK</sequence>
<feature type="compositionally biased region" description="Polar residues" evidence="3">
    <location>
        <begin position="326"/>
        <end position="335"/>
    </location>
</feature>
<dbReference type="Pfam" id="PF01514">
    <property type="entry name" value="YscJ_FliF"/>
    <property type="match status" value="1"/>
</dbReference>
<keyword evidence="4" id="KW-0812">Transmembrane</keyword>
<keyword evidence="7" id="KW-0969">Cilium</keyword>
<reference evidence="7 8" key="1">
    <citation type="submission" date="2019-08" db="EMBL/GenBank/DDBJ databases">
        <title>In-depth cultivation of the pig gut microbiome towards novel bacterial diversity and tailored functional studies.</title>
        <authorList>
            <person name="Wylensek D."/>
            <person name="Hitch T.C.A."/>
            <person name="Clavel T."/>
        </authorList>
    </citation>
    <scope>NUCLEOTIDE SEQUENCE [LARGE SCALE GENOMIC DNA]</scope>
    <source>
        <strain evidence="7 8">WCA-389-WT-23D1</strain>
    </source>
</reference>
<gene>
    <name evidence="7" type="ORF">FYJ39_12575</name>
</gene>
<keyword evidence="2 4" id="KW-0472">Membrane</keyword>
<evidence type="ECO:0000313" key="8">
    <source>
        <dbReference type="Proteomes" id="UP000429958"/>
    </source>
</evidence>
<dbReference type="GO" id="GO:0016020">
    <property type="term" value="C:membrane"/>
    <property type="evidence" value="ECO:0007669"/>
    <property type="project" value="UniProtKB-SubCell"/>
</dbReference>
<dbReference type="InterPro" id="IPR045851">
    <property type="entry name" value="AMP-bd_C_sf"/>
</dbReference>
<dbReference type="InterPro" id="IPR013556">
    <property type="entry name" value="Flag_M-ring_C"/>
</dbReference>
<comment type="subcellular location">
    <subcellularLocation>
        <location evidence="1">Membrane</location>
    </subcellularLocation>
</comment>
<feature type="domain" description="Flagellar M-ring N-terminal" evidence="5">
    <location>
        <begin position="41"/>
        <end position="212"/>
    </location>
</feature>
<dbReference type="Proteomes" id="UP000429958">
    <property type="component" value="Unassembled WGS sequence"/>
</dbReference>
<dbReference type="PANTHER" id="PTHR30046">
    <property type="entry name" value="FLAGELLAR M-RING PROTEIN"/>
    <property type="match status" value="1"/>
</dbReference>
<evidence type="ECO:0000259" key="6">
    <source>
        <dbReference type="Pfam" id="PF08345"/>
    </source>
</evidence>
<dbReference type="EMBL" id="VUMD01000010">
    <property type="protein sequence ID" value="MSS37389.1"/>
    <property type="molecule type" value="Genomic_DNA"/>
</dbReference>
<feature type="region of interest" description="Disordered" evidence="3">
    <location>
        <begin position="297"/>
        <end position="335"/>
    </location>
</feature>
<evidence type="ECO:0000259" key="5">
    <source>
        <dbReference type="Pfam" id="PF01514"/>
    </source>
</evidence>